<evidence type="ECO:0000256" key="1">
    <source>
        <dbReference type="SAM" id="MobiDB-lite"/>
    </source>
</evidence>
<feature type="compositionally biased region" description="Polar residues" evidence="1">
    <location>
        <begin position="1"/>
        <end position="20"/>
    </location>
</feature>
<accession>A0ABQ0M8A3</accession>
<proteinExistence type="predicted"/>
<sequence length="224" mass="24194">MPRNSLNAGDSPQTVVSAATRTRLPRDSPDSQPQPLPFQPKERAKPQGRKGCEAQPQPSREHPRGFLSRGLMCFSAGNAADGPAAHREDQHRAAPRRRSSLPASLGGDLHSRSVYQEKRCDFGAAPSLRASGGHGETNLKSFRELDEERSLPVGYAGFGDIIGLLLALDSRLGSLCNVVVGASRQLKDVGRAVDEILTIWKIQDRTLEPSPATRRTPTSSIITA</sequence>
<feature type="region of interest" description="Disordered" evidence="1">
    <location>
        <begin position="78"/>
        <end position="108"/>
    </location>
</feature>
<evidence type="ECO:0000313" key="3">
    <source>
        <dbReference type="Proteomes" id="UP000815677"/>
    </source>
</evidence>
<dbReference type="EMBL" id="DF849869">
    <property type="protein sequence ID" value="GAT59509.1"/>
    <property type="molecule type" value="Genomic_DNA"/>
</dbReference>
<reference evidence="2" key="1">
    <citation type="submission" date="2014-09" db="EMBL/GenBank/DDBJ databases">
        <title>Genome sequence of the luminous mushroom Mycena chlorophos for searching fungal bioluminescence genes.</title>
        <authorList>
            <person name="Tanaka Y."/>
            <person name="Kasuga D."/>
            <person name="Oba Y."/>
            <person name="Hase S."/>
            <person name="Sato K."/>
            <person name="Oba Y."/>
            <person name="Sakakibara Y."/>
        </authorList>
    </citation>
    <scope>NUCLEOTIDE SEQUENCE</scope>
</reference>
<protein>
    <submittedName>
        <fullName evidence="2">Uncharacterized protein</fullName>
    </submittedName>
</protein>
<evidence type="ECO:0000313" key="2">
    <source>
        <dbReference type="EMBL" id="GAT59509.1"/>
    </source>
</evidence>
<keyword evidence="3" id="KW-1185">Reference proteome</keyword>
<organism evidence="2 3">
    <name type="scientific">Mycena chlorophos</name>
    <name type="common">Agaric fungus</name>
    <name type="synonym">Agaricus chlorophos</name>
    <dbReference type="NCBI Taxonomy" id="658473"/>
    <lineage>
        <taxon>Eukaryota</taxon>
        <taxon>Fungi</taxon>
        <taxon>Dikarya</taxon>
        <taxon>Basidiomycota</taxon>
        <taxon>Agaricomycotina</taxon>
        <taxon>Agaricomycetes</taxon>
        <taxon>Agaricomycetidae</taxon>
        <taxon>Agaricales</taxon>
        <taxon>Marasmiineae</taxon>
        <taxon>Mycenaceae</taxon>
        <taxon>Mycena</taxon>
    </lineage>
</organism>
<name>A0ABQ0M8A3_MYCCL</name>
<gene>
    <name evidence="2" type="ORF">MCHLO_15785</name>
</gene>
<dbReference type="Proteomes" id="UP000815677">
    <property type="component" value="Unassembled WGS sequence"/>
</dbReference>
<feature type="region of interest" description="Disordered" evidence="1">
    <location>
        <begin position="1"/>
        <end position="65"/>
    </location>
</feature>